<feature type="transmembrane region" description="Helical" evidence="1">
    <location>
        <begin position="41"/>
        <end position="61"/>
    </location>
</feature>
<keyword evidence="3" id="KW-1185">Reference proteome</keyword>
<dbReference type="AlphaFoldDB" id="N0BDI5"/>
<evidence type="ECO:0000313" key="3">
    <source>
        <dbReference type="Proteomes" id="UP000005952"/>
    </source>
</evidence>
<dbReference type="eggNOG" id="COG3213">
    <property type="taxonomic scope" value="Bacteria"/>
</dbReference>
<feature type="transmembrane region" description="Helical" evidence="1">
    <location>
        <begin position="111"/>
        <end position="129"/>
    </location>
</feature>
<dbReference type="Pfam" id="PF05940">
    <property type="entry name" value="NnrS"/>
    <property type="match status" value="1"/>
</dbReference>
<keyword evidence="1" id="KW-0812">Transmembrane</keyword>
<feature type="transmembrane region" description="Helical" evidence="1">
    <location>
        <begin position="237"/>
        <end position="254"/>
    </location>
</feature>
<feature type="transmembrane region" description="Helical" evidence="1">
    <location>
        <begin position="197"/>
        <end position="217"/>
    </location>
</feature>
<dbReference type="Proteomes" id="UP000005952">
    <property type="component" value="Chromosome"/>
</dbReference>
<feature type="transmembrane region" description="Helical" evidence="1">
    <location>
        <begin position="260"/>
        <end position="277"/>
    </location>
</feature>
<protein>
    <submittedName>
        <fullName evidence="2">NnrS family protein</fullName>
    </submittedName>
</protein>
<evidence type="ECO:0000256" key="1">
    <source>
        <dbReference type="SAM" id="Phobius"/>
    </source>
</evidence>
<feature type="transmembrane region" description="Helical" evidence="1">
    <location>
        <begin position="379"/>
        <end position="402"/>
    </location>
</feature>
<feature type="transmembrane region" description="Helical" evidence="1">
    <location>
        <begin position="81"/>
        <end position="99"/>
    </location>
</feature>
<feature type="transmembrane region" description="Helical" evidence="1">
    <location>
        <begin position="289"/>
        <end position="314"/>
    </location>
</feature>
<feature type="transmembrane region" description="Helical" evidence="1">
    <location>
        <begin position="135"/>
        <end position="152"/>
    </location>
</feature>
<gene>
    <name evidence="2" type="ORF">HYPDE_34323</name>
</gene>
<sequence length="415" mass="44219">MRVFMASRNIQWTRRRGIAVEMTAVAGKSNTVIWTIAFRPLFLAASLWSALALALWVFVLIEGLTLPSRFAPMDWHVHEMLFGFISAAIAGFLLTAIPNWTGRAPIRGQPLIGLVLLWIAGRIACFTSASLPVWLGVAIDSVFLLALCLVVAREILLAGNRRNLIMPVPIAVLLVANVLTHLEALGVGVPAGIGRRLGISAVIFLMSVIAGRIIPAFTRNWLSVRKAKKLPAPAGRFDLLAIASLALGLLGWVFFPVSAVSGAILLAAAVLNAWRLARWRGLATASEPLLAILHVGYLWIVIGAGLLGASIVGTHVPGPAAIHALTAGAMGTMVLAVMSRVSLGHTGRTLHADVITTTAYASITLATLTRIAAACLPSHYLPLITLSGVLWIASFLIFAVYYGPMLVSPRIDALR</sequence>
<proteinExistence type="predicted"/>
<dbReference type="STRING" id="670307.HYPDE_34323"/>
<dbReference type="InterPro" id="IPR010266">
    <property type="entry name" value="NnrS"/>
</dbReference>
<dbReference type="EMBL" id="CP005587">
    <property type="protein sequence ID" value="AGK58536.1"/>
    <property type="molecule type" value="Genomic_DNA"/>
</dbReference>
<organism evidence="2 3">
    <name type="scientific">Hyphomicrobium denitrificans 1NES1</name>
    <dbReference type="NCBI Taxonomy" id="670307"/>
    <lineage>
        <taxon>Bacteria</taxon>
        <taxon>Pseudomonadati</taxon>
        <taxon>Pseudomonadota</taxon>
        <taxon>Alphaproteobacteria</taxon>
        <taxon>Hyphomicrobiales</taxon>
        <taxon>Hyphomicrobiaceae</taxon>
        <taxon>Hyphomicrobium</taxon>
    </lineage>
</organism>
<dbReference type="KEGG" id="hdt:HYPDE_34323"/>
<accession>N0BDI5</accession>
<feature type="transmembrane region" description="Helical" evidence="1">
    <location>
        <begin position="320"/>
        <end position="338"/>
    </location>
</feature>
<reference evidence="2 3" key="1">
    <citation type="journal article" date="2013" name="Genome Announc.">
        <title>Genome sequences for three denitrifying bacterial strains isolated from a uranium- and nitrate-contaminated subsurface environment.</title>
        <authorList>
            <person name="Venkatramanan R."/>
            <person name="Prakash O."/>
            <person name="Woyke T."/>
            <person name="Chain P."/>
            <person name="Goodwin L.A."/>
            <person name="Watson D."/>
            <person name="Brooks S."/>
            <person name="Kostka J.E."/>
            <person name="Green S.J."/>
        </authorList>
    </citation>
    <scope>NUCLEOTIDE SEQUENCE [LARGE SCALE GENOMIC DNA]</scope>
    <source>
        <strain evidence="2 3">1NES1</strain>
    </source>
</reference>
<dbReference type="HOGENOM" id="CLU_041785_2_0_5"/>
<name>N0BDI5_9HYPH</name>
<keyword evidence="1" id="KW-1133">Transmembrane helix</keyword>
<evidence type="ECO:0000313" key="2">
    <source>
        <dbReference type="EMBL" id="AGK58536.1"/>
    </source>
</evidence>
<feature type="transmembrane region" description="Helical" evidence="1">
    <location>
        <begin position="164"/>
        <end position="185"/>
    </location>
</feature>
<keyword evidence="1" id="KW-0472">Membrane</keyword>
<feature type="transmembrane region" description="Helical" evidence="1">
    <location>
        <begin position="350"/>
        <end position="373"/>
    </location>
</feature>